<feature type="domain" description="RNA polymerase sigma-70 region 4" evidence="1">
    <location>
        <begin position="46"/>
        <end position="99"/>
    </location>
</feature>
<sequence length="112" mass="13516">MGNYYLIKTISPDKINDMNVGNEKYEYVYRYPKYGKFIDMLEKCVRSLNRNQRNCVIRYYGLYGNEDEVRSQPKIAVKLKVSQNTVKYHLQQARKCLKEQLNAKYIIYKKRK</sequence>
<dbReference type="AlphaFoldDB" id="A0A6M3ISB7"/>
<dbReference type="InterPro" id="IPR007630">
    <property type="entry name" value="RNA_pol_sigma70_r4"/>
</dbReference>
<organism evidence="2">
    <name type="scientific">viral metagenome</name>
    <dbReference type="NCBI Taxonomy" id="1070528"/>
    <lineage>
        <taxon>unclassified sequences</taxon>
        <taxon>metagenomes</taxon>
        <taxon>organismal metagenomes</taxon>
    </lineage>
</organism>
<evidence type="ECO:0000313" key="2">
    <source>
        <dbReference type="EMBL" id="QJA59987.1"/>
    </source>
</evidence>
<reference evidence="2" key="1">
    <citation type="submission" date="2020-03" db="EMBL/GenBank/DDBJ databases">
        <title>The deep terrestrial virosphere.</title>
        <authorList>
            <person name="Holmfeldt K."/>
            <person name="Nilsson E."/>
            <person name="Simone D."/>
            <person name="Lopez-Fernandez M."/>
            <person name="Wu X."/>
            <person name="de Brujin I."/>
            <person name="Lundin D."/>
            <person name="Andersson A."/>
            <person name="Bertilsson S."/>
            <person name="Dopson M."/>
        </authorList>
    </citation>
    <scope>NUCLEOTIDE SEQUENCE</scope>
    <source>
        <strain evidence="2">MM415B01211</strain>
    </source>
</reference>
<protein>
    <submittedName>
        <fullName evidence="2">Putative sigma-70 region domain containing protein</fullName>
    </submittedName>
</protein>
<evidence type="ECO:0000259" key="1">
    <source>
        <dbReference type="Pfam" id="PF04545"/>
    </source>
</evidence>
<accession>A0A6M3ISB7</accession>
<dbReference type="GO" id="GO:0006352">
    <property type="term" value="P:DNA-templated transcription initiation"/>
    <property type="evidence" value="ECO:0007669"/>
    <property type="project" value="InterPro"/>
</dbReference>
<dbReference type="GO" id="GO:0003700">
    <property type="term" value="F:DNA-binding transcription factor activity"/>
    <property type="evidence" value="ECO:0007669"/>
    <property type="project" value="InterPro"/>
</dbReference>
<name>A0A6M3ISB7_9ZZZZ</name>
<dbReference type="EMBL" id="MT141391">
    <property type="protein sequence ID" value="QJA59987.1"/>
    <property type="molecule type" value="Genomic_DNA"/>
</dbReference>
<proteinExistence type="predicted"/>
<dbReference type="InterPro" id="IPR013324">
    <property type="entry name" value="RNA_pol_sigma_r3/r4-like"/>
</dbReference>
<gene>
    <name evidence="2" type="ORF">MM415B01211_0019</name>
</gene>
<dbReference type="InterPro" id="IPR036388">
    <property type="entry name" value="WH-like_DNA-bd_sf"/>
</dbReference>
<dbReference type="Gene3D" id="1.10.10.10">
    <property type="entry name" value="Winged helix-like DNA-binding domain superfamily/Winged helix DNA-binding domain"/>
    <property type="match status" value="1"/>
</dbReference>
<dbReference type="SUPFAM" id="SSF88659">
    <property type="entry name" value="Sigma3 and sigma4 domains of RNA polymerase sigma factors"/>
    <property type="match status" value="1"/>
</dbReference>
<dbReference type="Pfam" id="PF04545">
    <property type="entry name" value="Sigma70_r4"/>
    <property type="match status" value="1"/>
</dbReference>